<keyword evidence="4" id="KW-1185">Reference proteome</keyword>
<reference evidence="3 4" key="1">
    <citation type="submission" date="2021-11" db="EMBL/GenBank/DDBJ databases">
        <title>Genomic of Niabella pedocola.</title>
        <authorList>
            <person name="Wu T."/>
        </authorList>
    </citation>
    <scope>NUCLEOTIDE SEQUENCE [LARGE SCALE GENOMIC DNA]</scope>
    <source>
        <strain evidence="3 4">JCM 31011</strain>
    </source>
</reference>
<keyword evidence="2" id="KW-0732">Signal</keyword>
<proteinExistence type="predicted"/>
<dbReference type="Proteomes" id="UP001199816">
    <property type="component" value="Unassembled WGS sequence"/>
</dbReference>
<comment type="caution">
    <text evidence="3">The sequence shown here is derived from an EMBL/GenBank/DDBJ whole genome shotgun (WGS) entry which is preliminary data.</text>
</comment>
<feature type="region of interest" description="Disordered" evidence="1">
    <location>
        <begin position="22"/>
        <end position="50"/>
    </location>
</feature>
<gene>
    <name evidence="3" type="ORF">LQ567_25795</name>
</gene>
<dbReference type="PROSITE" id="PS51257">
    <property type="entry name" value="PROKAR_LIPOPROTEIN"/>
    <property type="match status" value="1"/>
</dbReference>
<dbReference type="InterPro" id="IPR025634">
    <property type="entry name" value="DUF4292"/>
</dbReference>
<dbReference type="Gene3D" id="2.50.20.10">
    <property type="entry name" value="Lipoprotein localisation LolA/LolB/LppX"/>
    <property type="match status" value="1"/>
</dbReference>
<protein>
    <submittedName>
        <fullName evidence="3">DUF4292 domain-containing protein</fullName>
    </submittedName>
</protein>
<evidence type="ECO:0000313" key="3">
    <source>
        <dbReference type="EMBL" id="MCD2426225.1"/>
    </source>
</evidence>
<evidence type="ECO:0000256" key="1">
    <source>
        <dbReference type="SAM" id="MobiDB-lite"/>
    </source>
</evidence>
<name>A0ABS8PYS0_9BACT</name>
<dbReference type="Pfam" id="PF14125">
    <property type="entry name" value="DUF4292"/>
    <property type="match status" value="1"/>
</dbReference>
<accession>A0ABS8PYS0</accession>
<sequence>MKYITSFAAAVLILASCNSAKRAQRTPPPVPADSSVKVETASTDDTGNKKDTGALESISIVLGKLNHIDYTTFSGRAGVTYKAKGDTKNFDIKLQIHKDSLIWASVIGPLGIEVARGVITQDSVRIINKLNKQYISSSYVYLQEQLGLPLDLGTLQDLLVGNPVFIDKTNSSYTKQDDTLQVTSRTRFFSNLLSAMLPDYLPAVSKLEDVDAGRNRSAELTYGSYEKVNNAQFPKARTIHVKYKTDIEIQLDYKSYTFNEALNTPFSVPKGYKTKK</sequence>
<feature type="signal peptide" evidence="2">
    <location>
        <begin position="1"/>
        <end position="20"/>
    </location>
</feature>
<evidence type="ECO:0000313" key="4">
    <source>
        <dbReference type="Proteomes" id="UP001199816"/>
    </source>
</evidence>
<dbReference type="RefSeq" id="WP_231008813.1">
    <property type="nucleotide sequence ID" value="NZ_JAJNEC010000008.1"/>
</dbReference>
<organism evidence="3 4">
    <name type="scientific">Niabella pedocola</name>
    <dbReference type="NCBI Taxonomy" id="1752077"/>
    <lineage>
        <taxon>Bacteria</taxon>
        <taxon>Pseudomonadati</taxon>
        <taxon>Bacteroidota</taxon>
        <taxon>Chitinophagia</taxon>
        <taxon>Chitinophagales</taxon>
        <taxon>Chitinophagaceae</taxon>
        <taxon>Niabella</taxon>
    </lineage>
</organism>
<feature type="chain" id="PRO_5046269232" evidence="2">
    <location>
        <begin position="21"/>
        <end position="276"/>
    </location>
</feature>
<dbReference type="EMBL" id="JAJNEC010000008">
    <property type="protein sequence ID" value="MCD2426225.1"/>
    <property type="molecule type" value="Genomic_DNA"/>
</dbReference>
<evidence type="ECO:0000256" key="2">
    <source>
        <dbReference type="SAM" id="SignalP"/>
    </source>
</evidence>